<dbReference type="SUPFAM" id="SSF50044">
    <property type="entry name" value="SH3-domain"/>
    <property type="match status" value="1"/>
</dbReference>
<dbReference type="Proteomes" id="UP000319801">
    <property type="component" value="Unassembled WGS sequence"/>
</dbReference>
<feature type="region of interest" description="Disordered" evidence="3">
    <location>
        <begin position="60"/>
        <end position="79"/>
    </location>
</feature>
<feature type="domain" description="SH3" evidence="4">
    <location>
        <begin position="35"/>
        <end position="62"/>
    </location>
</feature>
<proteinExistence type="predicted"/>
<keyword evidence="5" id="KW-0808">Transferase</keyword>
<comment type="caution">
    <text evidence="5">The sequence shown here is derived from an EMBL/GenBank/DDBJ whole genome shotgun (WGS) entry which is preliminary data.</text>
</comment>
<dbReference type="OrthoDB" id="5340910at2759"/>
<sequence>MLQADVEDLATPPEETRSTRTSHRCVLLTVKEFCKVLFPYDAQNEDELSIKEGDIVSIVSKAPEKSSKPSGLSTSPGAPALMETKVKSEQGSNILEELRVQLRELRATVELMKSQHKQEMKQLVSELDDEKKIRLSLQMDVENIKKVLSK</sequence>
<dbReference type="GO" id="GO:0016301">
    <property type="term" value="F:kinase activity"/>
    <property type="evidence" value="ECO:0007669"/>
    <property type="project" value="UniProtKB-KW"/>
</dbReference>
<protein>
    <submittedName>
        <fullName evidence="5">SH3 domain-containing kinase-binding protein 1</fullName>
    </submittedName>
</protein>
<dbReference type="EMBL" id="VCAZ01000309">
    <property type="protein sequence ID" value="TTX55687.1"/>
    <property type="molecule type" value="Genomic_DNA"/>
</dbReference>
<accession>A0A556VVM2</accession>
<organism evidence="5 6">
    <name type="scientific">Bagarius yarrelli</name>
    <name type="common">Goonch</name>
    <name type="synonym">Bagrus yarrelli</name>
    <dbReference type="NCBI Taxonomy" id="175774"/>
    <lineage>
        <taxon>Eukaryota</taxon>
        <taxon>Metazoa</taxon>
        <taxon>Chordata</taxon>
        <taxon>Craniata</taxon>
        <taxon>Vertebrata</taxon>
        <taxon>Euteleostomi</taxon>
        <taxon>Actinopterygii</taxon>
        <taxon>Neopterygii</taxon>
        <taxon>Teleostei</taxon>
        <taxon>Ostariophysi</taxon>
        <taxon>Siluriformes</taxon>
        <taxon>Sisoridae</taxon>
        <taxon>Sisorinae</taxon>
        <taxon>Bagarius</taxon>
    </lineage>
</organism>
<keyword evidence="2" id="KW-0175">Coiled coil</keyword>
<evidence type="ECO:0000256" key="3">
    <source>
        <dbReference type="SAM" id="MobiDB-lite"/>
    </source>
</evidence>
<keyword evidence="1" id="KW-0728">SH3 domain</keyword>
<evidence type="ECO:0000313" key="6">
    <source>
        <dbReference type="Proteomes" id="UP000319801"/>
    </source>
</evidence>
<gene>
    <name evidence="5" type="ORF">Baya_16476</name>
</gene>
<dbReference type="AlphaFoldDB" id="A0A556VVM2"/>
<evidence type="ECO:0000259" key="4">
    <source>
        <dbReference type="Pfam" id="PF00018"/>
    </source>
</evidence>
<dbReference type="InterPro" id="IPR001452">
    <property type="entry name" value="SH3_domain"/>
</dbReference>
<dbReference type="Pfam" id="PF00018">
    <property type="entry name" value="SH3_1"/>
    <property type="match status" value="1"/>
</dbReference>
<feature type="coiled-coil region" evidence="2">
    <location>
        <begin position="95"/>
        <end position="133"/>
    </location>
</feature>
<evidence type="ECO:0000313" key="5">
    <source>
        <dbReference type="EMBL" id="TTX55687.1"/>
    </source>
</evidence>
<keyword evidence="6" id="KW-1185">Reference proteome</keyword>
<dbReference type="Gene3D" id="2.30.30.40">
    <property type="entry name" value="SH3 Domains"/>
    <property type="match status" value="1"/>
</dbReference>
<dbReference type="InterPro" id="IPR036028">
    <property type="entry name" value="SH3-like_dom_sf"/>
</dbReference>
<evidence type="ECO:0000256" key="1">
    <source>
        <dbReference type="ARBA" id="ARBA00022443"/>
    </source>
</evidence>
<reference evidence="5 6" key="1">
    <citation type="journal article" date="2019" name="Genome Biol. Evol.">
        <title>Whole-Genome Sequencing of the Giant Devil Catfish, Bagarius yarrelli.</title>
        <authorList>
            <person name="Jiang W."/>
            <person name="Lv Y."/>
            <person name="Cheng L."/>
            <person name="Yang K."/>
            <person name="Chao B."/>
            <person name="Wang X."/>
            <person name="Li Y."/>
            <person name="Pan X."/>
            <person name="You X."/>
            <person name="Zhang Y."/>
            <person name="Yang J."/>
            <person name="Li J."/>
            <person name="Zhang X."/>
            <person name="Liu S."/>
            <person name="Sun C."/>
            <person name="Yang J."/>
            <person name="Shi Q."/>
        </authorList>
    </citation>
    <scope>NUCLEOTIDE SEQUENCE [LARGE SCALE GENOMIC DNA]</scope>
    <source>
        <strain evidence="5">JWS20170419001</strain>
        <tissue evidence="5">Muscle</tissue>
    </source>
</reference>
<name>A0A556VVM2_BAGYA</name>
<feature type="region of interest" description="Disordered" evidence="3">
    <location>
        <begin position="1"/>
        <end position="20"/>
    </location>
</feature>
<keyword evidence="5" id="KW-0418">Kinase</keyword>
<evidence type="ECO:0000256" key="2">
    <source>
        <dbReference type="SAM" id="Coils"/>
    </source>
</evidence>